<dbReference type="InterPro" id="IPR041664">
    <property type="entry name" value="AAA_16"/>
</dbReference>
<reference evidence="2 3" key="1">
    <citation type="submission" date="2019-03" db="EMBL/GenBank/DDBJ databases">
        <title>Genomic Encyclopedia of Type Strains, Phase IV (KMG-IV): sequencing the most valuable type-strain genomes for metagenomic binning, comparative biology and taxonomic classification.</title>
        <authorList>
            <person name="Goeker M."/>
        </authorList>
    </citation>
    <scope>NUCLEOTIDE SEQUENCE [LARGE SCALE GENOMIC DNA]</scope>
    <source>
        <strain evidence="2 3">DSM 103428</strain>
    </source>
</reference>
<dbReference type="Gene3D" id="3.40.50.300">
    <property type="entry name" value="P-loop containing nucleotide triphosphate hydrolases"/>
    <property type="match status" value="1"/>
</dbReference>
<dbReference type="InterPro" id="IPR003593">
    <property type="entry name" value="AAA+_ATPase"/>
</dbReference>
<dbReference type="PANTHER" id="PTHR34301:SF8">
    <property type="entry name" value="ATPASE DOMAIN-CONTAINING PROTEIN"/>
    <property type="match status" value="1"/>
</dbReference>
<dbReference type="OrthoDB" id="1550566at2"/>
<dbReference type="SMART" id="SM00382">
    <property type="entry name" value="AAA"/>
    <property type="match status" value="1"/>
</dbReference>
<feature type="domain" description="AAA+ ATPase" evidence="1">
    <location>
        <begin position="41"/>
        <end position="236"/>
    </location>
</feature>
<gene>
    <name evidence="2" type="ORF">C7378_2250</name>
</gene>
<dbReference type="EMBL" id="SMGK01000003">
    <property type="protein sequence ID" value="TCK72664.1"/>
    <property type="molecule type" value="Genomic_DNA"/>
</dbReference>
<sequence length="400" mass="44369">MNPIQNPFAPGAGTPPPELAGRDQILRNAALALERLRNGMPHRSMILVGLRGVGKTVLLNRIREIAEDKKFRAVMIEAHEEKSLPSLLIPPLRRVLLALDSGALLSEKVKRALRVLKSFTGSLKAKVNLSGQLDLELGIEPERGTADSGDLEHDLAETLIAVAEAAKERRDAICLLVDEIQYLNEKEMSALIMALHQVSQRGLPLVLVGAGLPLILGLAGRSKSYSERLFEFPSVGVLTNEAGRRALELPVEARDVRFTDEALAEILRKTERYPYFLQQWGYEAWNSAKQSPITLEDVGHATISAIRQLDESFFRVRFDRLTKREKDYLFAMVEVGGGQPRSGDIAEKLRVKVTSIGPLRSSLIRKGMIYSPAHGDNAFTVPLFDGFLRRQQTQSLQEAP</sequence>
<dbReference type="RefSeq" id="WP_131996315.1">
    <property type="nucleotide sequence ID" value="NZ_SMGK01000003.1"/>
</dbReference>
<dbReference type="Proteomes" id="UP000295210">
    <property type="component" value="Unassembled WGS sequence"/>
</dbReference>
<dbReference type="AlphaFoldDB" id="A0A4R1L3T0"/>
<protein>
    <submittedName>
        <fullName evidence="2">AAA ATPase-like protein</fullName>
    </submittedName>
</protein>
<dbReference type="SUPFAM" id="SSF52540">
    <property type="entry name" value="P-loop containing nucleoside triphosphate hydrolases"/>
    <property type="match status" value="1"/>
</dbReference>
<dbReference type="Pfam" id="PF13191">
    <property type="entry name" value="AAA_16"/>
    <property type="match status" value="1"/>
</dbReference>
<organism evidence="2 3">
    <name type="scientific">Acidipila rosea</name>
    <dbReference type="NCBI Taxonomy" id="768535"/>
    <lineage>
        <taxon>Bacteria</taxon>
        <taxon>Pseudomonadati</taxon>
        <taxon>Acidobacteriota</taxon>
        <taxon>Terriglobia</taxon>
        <taxon>Terriglobales</taxon>
        <taxon>Acidobacteriaceae</taxon>
        <taxon>Acidipila</taxon>
    </lineage>
</organism>
<comment type="caution">
    <text evidence="2">The sequence shown here is derived from an EMBL/GenBank/DDBJ whole genome shotgun (WGS) entry which is preliminary data.</text>
</comment>
<dbReference type="PANTHER" id="PTHR34301">
    <property type="entry name" value="DNA-BINDING PROTEIN-RELATED"/>
    <property type="match status" value="1"/>
</dbReference>
<evidence type="ECO:0000313" key="2">
    <source>
        <dbReference type="EMBL" id="TCK72664.1"/>
    </source>
</evidence>
<keyword evidence="3" id="KW-1185">Reference proteome</keyword>
<name>A0A4R1L3T0_9BACT</name>
<dbReference type="InterPro" id="IPR027417">
    <property type="entry name" value="P-loop_NTPase"/>
</dbReference>
<proteinExistence type="predicted"/>
<accession>A0A4R1L3T0</accession>
<evidence type="ECO:0000259" key="1">
    <source>
        <dbReference type="SMART" id="SM00382"/>
    </source>
</evidence>
<evidence type="ECO:0000313" key="3">
    <source>
        <dbReference type="Proteomes" id="UP000295210"/>
    </source>
</evidence>